<accession>A0A371HZR6</accession>
<evidence type="ECO:0000313" key="3">
    <source>
        <dbReference type="Proteomes" id="UP000257109"/>
    </source>
</evidence>
<feature type="domain" description="Reverse transcriptase Ty1/copia-type" evidence="1">
    <location>
        <begin position="36"/>
        <end position="138"/>
    </location>
</feature>
<dbReference type="Proteomes" id="UP000257109">
    <property type="component" value="Unassembled WGS sequence"/>
</dbReference>
<dbReference type="Pfam" id="PF07727">
    <property type="entry name" value="RVT_2"/>
    <property type="match status" value="1"/>
</dbReference>
<comment type="caution">
    <text evidence="2">The sequence shown here is derived from an EMBL/GenBank/DDBJ whole genome shotgun (WGS) entry which is preliminary data.</text>
</comment>
<feature type="non-terminal residue" evidence="2">
    <location>
        <position position="1"/>
    </location>
</feature>
<name>A0A371HZR6_MUCPR</name>
<dbReference type="OrthoDB" id="1306296at2759"/>
<feature type="non-terminal residue" evidence="2">
    <location>
        <position position="177"/>
    </location>
</feature>
<dbReference type="AlphaFoldDB" id="A0A371HZR6"/>
<protein>
    <recommendedName>
        <fullName evidence="1">Reverse transcriptase Ty1/copia-type domain-containing protein</fullName>
    </recommendedName>
</protein>
<evidence type="ECO:0000313" key="2">
    <source>
        <dbReference type="EMBL" id="RDY08269.1"/>
    </source>
</evidence>
<dbReference type="STRING" id="157652.A0A371HZR6"/>
<gene>
    <name evidence="2" type="ORF">CR513_07520</name>
</gene>
<sequence length="177" mass="20881">MYGNWSLLQKKNPSLTQNGYVEINCLIMVRLCEIRLGYSQQERIDFIETFAPIARLKVICILLSFASHHNMRLHQIDIKYAFLNDIINEVFVKQPPNFKSDVFTDHVFKLKKALYGLKQAPSAWYDKLSSFLRQMQAEDHQYKYVKELLKKFNLEDYKIMSTPMHPTSILSLDEIDK</sequence>
<evidence type="ECO:0000259" key="1">
    <source>
        <dbReference type="Pfam" id="PF07727"/>
    </source>
</evidence>
<organism evidence="2 3">
    <name type="scientific">Mucuna pruriens</name>
    <name type="common">Velvet bean</name>
    <name type="synonym">Dolichos pruriens</name>
    <dbReference type="NCBI Taxonomy" id="157652"/>
    <lineage>
        <taxon>Eukaryota</taxon>
        <taxon>Viridiplantae</taxon>
        <taxon>Streptophyta</taxon>
        <taxon>Embryophyta</taxon>
        <taxon>Tracheophyta</taxon>
        <taxon>Spermatophyta</taxon>
        <taxon>Magnoliopsida</taxon>
        <taxon>eudicotyledons</taxon>
        <taxon>Gunneridae</taxon>
        <taxon>Pentapetalae</taxon>
        <taxon>rosids</taxon>
        <taxon>fabids</taxon>
        <taxon>Fabales</taxon>
        <taxon>Fabaceae</taxon>
        <taxon>Papilionoideae</taxon>
        <taxon>50 kb inversion clade</taxon>
        <taxon>NPAAA clade</taxon>
        <taxon>indigoferoid/millettioid clade</taxon>
        <taxon>Phaseoleae</taxon>
        <taxon>Mucuna</taxon>
    </lineage>
</organism>
<proteinExistence type="predicted"/>
<reference evidence="2" key="1">
    <citation type="submission" date="2018-05" db="EMBL/GenBank/DDBJ databases">
        <title>Draft genome of Mucuna pruriens seed.</title>
        <authorList>
            <person name="Nnadi N.E."/>
            <person name="Vos R."/>
            <person name="Hasami M.H."/>
            <person name="Devisetty U.K."/>
            <person name="Aguiy J.C."/>
        </authorList>
    </citation>
    <scope>NUCLEOTIDE SEQUENCE [LARGE SCALE GENOMIC DNA]</scope>
    <source>
        <strain evidence="2">JCA_2017</strain>
    </source>
</reference>
<dbReference type="EMBL" id="QJKJ01001310">
    <property type="protein sequence ID" value="RDY08269.1"/>
    <property type="molecule type" value="Genomic_DNA"/>
</dbReference>
<keyword evidence="3" id="KW-1185">Reference proteome</keyword>
<dbReference type="InterPro" id="IPR013103">
    <property type="entry name" value="RVT_2"/>
</dbReference>